<evidence type="ECO:0000313" key="2">
    <source>
        <dbReference type="EMBL" id="CFR82037.1"/>
    </source>
</evidence>
<evidence type="ECO:0000256" key="1">
    <source>
        <dbReference type="SAM" id="MobiDB-lite"/>
    </source>
</evidence>
<reference evidence="4 5" key="1">
    <citation type="submission" date="2015-03" db="EMBL/GenBank/DDBJ databases">
        <authorList>
            <consortium name="Pathogen Informatics"/>
        </authorList>
    </citation>
    <scope>NUCLEOTIDE SEQUENCE [LARGE SCALE GENOMIC DNA]</scope>
    <source>
        <strain evidence="3 5">Bir 185</strain>
        <strain evidence="2 4">C09601061</strain>
    </source>
</reference>
<dbReference type="EMBL" id="CGCX01000703">
    <property type="protein sequence ID" value="CFR82037.1"/>
    <property type="molecule type" value="Genomic_DNA"/>
</dbReference>
<proteinExistence type="predicted"/>
<name>A0A654U0X9_MYCTX</name>
<evidence type="ECO:0000313" key="5">
    <source>
        <dbReference type="Proteomes" id="UP000050164"/>
    </source>
</evidence>
<organism evidence="2 4">
    <name type="scientific">Mycobacterium tuberculosis</name>
    <dbReference type="NCBI Taxonomy" id="1773"/>
    <lineage>
        <taxon>Bacteria</taxon>
        <taxon>Bacillati</taxon>
        <taxon>Actinomycetota</taxon>
        <taxon>Actinomycetes</taxon>
        <taxon>Mycobacteriales</taxon>
        <taxon>Mycobacteriaceae</taxon>
        <taxon>Mycobacterium</taxon>
        <taxon>Mycobacterium tuberculosis complex</taxon>
    </lineage>
</organism>
<gene>
    <name evidence="2" type="ORF">ERS007657_02006</name>
    <name evidence="3" type="ORF">ERS027659_04143</name>
</gene>
<feature type="compositionally biased region" description="Basic residues" evidence="1">
    <location>
        <begin position="41"/>
        <end position="57"/>
    </location>
</feature>
<feature type="region of interest" description="Disordered" evidence="1">
    <location>
        <begin position="86"/>
        <end position="190"/>
    </location>
</feature>
<dbReference type="AlphaFoldDB" id="A0A654U0X9"/>
<dbReference type="EMBL" id="CNFT01001393">
    <property type="protein sequence ID" value="CKT24601.1"/>
    <property type="molecule type" value="Genomic_DNA"/>
</dbReference>
<evidence type="ECO:0000313" key="3">
    <source>
        <dbReference type="EMBL" id="CKT24601.1"/>
    </source>
</evidence>
<protein>
    <submittedName>
        <fullName evidence="2">Uncharacterized protein</fullName>
    </submittedName>
</protein>
<accession>A0A654U0X9</accession>
<sequence length="190" mass="21098">MAGSPRRVGWAGRSAHQGCRFRCQPRRRATGRRQISAAPGSKRHHRPGGERHRRCGRSRGYRMVCRTRGLRLACRRRLCRIRCRSGRPGAADSAERQPGRLSRPARSGVHGVVEPGDDRSSAAGSAGADSRRGQRHRQPRDPGGPRPGSTGGDHRRLTGETGALSRPGRPNHHQLPRRGFRRAAEARDRW</sequence>
<dbReference type="Proteomes" id="UP000050164">
    <property type="component" value="Unassembled WGS sequence"/>
</dbReference>
<dbReference type="Proteomes" id="UP000046680">
    <property type="component" value="Unassembled WGS sequence"/>
</dbReference>
<feature type="region of interest" description="Disordered" evidence="1">
    <location>
        <begin position="25"/>
        <end position="57"/>
    </location>
</feature>
<evidence type="ECO:0000313" key="4">
    <source>
        <dbReference type="Proteomes" id="UP000046680"/>
    </source>
</evidence>
<feature type="compositionally biased region" description="Basic residues" evidence="1">
    <location>
        <begin position="169"/>
        <end position="181"/>
    </location>
</feature>